<sequence>MKKFSFDLMSSNKFLGSIDDYDKANIVLMGIPFDYTVSFKPGSRFGAQRIREMSYGLEEYSVYLDRYLHDKKYYDCGDLVLPFGNVKKGIDIIRNAAKEVFNDGKKPLFIGGEHLISVPIIEEAYNKYGDEMAVLHFDAHTDLREEFFGEEYSHANVLRLAARYVKPTNIYHFGIRSGIREEFQYAKEYGHMFLFDVLDPLKSVLNDLKNRPIYVTLDIDVIDPAFAPGTGTPEPGGISSREMLDAIHLMKELNVIGFDLVEVSPINDCSDITSMLAAKLIREAILSFM</sequence>
<dbReference type="InterPro" id="IPR020855">
    <property type="entry name" value="Ureohydrolase_Mn_BS"/>
</dbReference>
<keyword evidence="3 5" id="KW-0378">Hydrolase</keyword>
<protein>
    <submittedName>
        <fullName evidence="6">Agmatinase</fullName>
    </submittedName>
</protein>
<dbReference type="Proteomes" id="UP000184088">
    <property type="component" value="Unassembled WGS sequence"/>
</dbReference>
<keyword evidence="7" id="KW-1185">Reference proteome</keyword>
<dbReference type="GO" id="GO:0046872">
    <property type="term" value="F:metal ion binding"/>
    <property type="evidence" value="ECO:0007669"/>
    <property type="project" value="UniProtKB-KW"/>
</dbReference>
<dbReference type="EMBL" id="FQVH01000002">
    <property type="protein sequence ID" value="SHE54592.1"/>
    <property type="molecule type" value="Genomic_DNA"/>
</dbReference>
<evidence type="ECO:0000313" key="6">
    <source>
        <dbReference type="EMBL" id="SHE54592.1"/>
    </source>
</evidence>
<comment type="similarity">
    <text evidence="1">Belongs to the arginase family. Agmatinase subfamily.</text>
</comment>
<dbReference type="Pfam" id="PF00491">
    <property type="entry name" value="Arginase"/>
    <property type="match status" value="1"/>
</dbReference>
<evidence type="ECO:0000313" key="7">
    <source>
        <dbReference type="Proteomes" id="UP000184088"/>
    </source>
</evidence>
<dbReference type="PROSITE" id="PS51409">
    <property type="entry name" value="ARGINASE_2"/>
    <property type="match status" value="1"/>
</dbReference>
<organism evidence="6 7">
    <name type="scientific">Caldanaerobius fijiensis DSM 17918</name>
    <dbReference type="NCBI Taxonomy" id="1121256"/>
    <lineage>
        <taxon>Bacteria</taxon>
        <taxon>Bacillati</taxon>
        <taxon>Bacillota</taxon>
        <taxon>Clostridia</taxon>
        <taxon>Thermoanaerobacterales</taxon>
        <taxon>Thermoanaerobacteraceae</taxon>
        <taxon>Caldanaerobius</taxon>
    </lineage>
</organism>
<dbReference type="RefSeq" id="WP_073341461.1">
    <property type="nucleotide sequence ID" value="NZ_FQVH01000002.1"/>
</dbReference>
<evidence type="ECO:0000256" key="2">
    <source>
        <dbReference type="ARBA" id="ARBA00022723"/>
    </source>
</evidence>
<dbReference type="PROSITE" id="PS01053">
    <property type="entry name" value="ARGINASE_1"/>
    <property type="match status" value="1"/>
</dbReference>
<dbReference type="GO" id="GO:0008783">
    <property type="term" value="F:agmatinase activity"/>
    <property type="evidence" value="ECO:0007669"/>
    <property type="project" value="TreeGrafter"/>
</dbReference>
<dbReference type="NCBIfam" id="TIGR01230">
    <property type="entry name" value="agmatinase"/>
    <property type="match status" value="1"/>
</dbReference>
<keyword evidence="4" id="KW-0464">Manganese</keyword>
<evidence type="ECO:0000256" key="1">
    <source>
        <dbReference type="ARBA" id="ARBA00009227"/>
    </source>
</evidence>
<dbReference type="InterPro" id="IPR005925">
    <property type="entry name" value="Agmatinase-rel"/>
</dbReference>
<comment type="cofactor">
    <cofactor evidence="4">
        <name>Mn(2+)</name>
        <dbReference type="ChEBI" id="CHEBI:29035"/>
    </cofactor>
    <text evidence="4">Binds 2 manganese ions per subunit.</text>
</comment>
<dbReference type="Gene3D" id="3.40.800.10">
    <property type="entry name" value="Ureohydrolase domain"/>
    <property type="match status" value="1"/>
</dbReference>
<feature type="binding site" evidence="4">
    <location>
        <position position="114"/>
    </location>
    <ligand>
        <name>Mn(2+)</name>
        <dbReference type="ChEBI" id="CHEBI:29035"/>
        <label>1</label>
    </ligand>
</feature>
<dbReference type="SUPFAM" id="SSF52768">
    <property type="entry name" value="Arginase/deacetylase"/>
    <property type="match status" value="1"/>
</dbReference>
<proteinExistence type="inferred from homology"/>
<dbReference type="CDD" id="cd11593">
    <property type="entry name" value="Agmatinase-like_2"/>
    <property type="match status" value="1"/>
</dbReference>
<evidence type="ECO:0000256" key="3">
    <source>
        <dbReference type="ARBA" id="ARBA00022801"/>
    </source>
</evidence>
<evidence type="ECO:0000256" key="4">
    <source>
        <dbReference type="PIRSR" id="PIRSR036979-1"/>
    </source>
</evidence>
<dbReference type="PANTHER" id="PTHR11358:SF26">
    <property type="entry name" value="GUANIDINO ACID HYDROLASE, MITOCHONDRIAL"/>
    <property type="match status" value="1"/>
</dbReference>
<name>A0A1M4UCS8_9THEO</name>
<accession>A0A1M4UCS8</accession>
<dbReference type="InterPro" id="IPR023696">
    <property type="entry name" value="Ureohydrolase_dom_sf"/>
</dbReference>
<reference evidence="6 7" key="1">
    <citation type="submission" date="2016-11" db="EMBL/GenBank/DDBJ databases">
        <authorList>
            <person name="Jaros S."/>
            <person name="Januszkiewicz K."/>
            <person name="Wedrychowicz H."/>
        </authorList>
    </citation>
    <scope>NUCLEOTIDE SEQUENCE [LARGE SCALE GENOMIC DNA]</scope>
    <source>
        <strain evidence="6 7">DSM 17918</strain>
    </source>
</reference>
<feature type="binding site" evidence="4">
    <location>
        <position position="138"/>
    </location>
    <ligand>
        <name>Mn(2+)</name>
        <dbReference type="ChEBI" id="CHEBI:29035"/>
        <label>1</label>
    </ligand>
</feature>
<feature type="binding site" evidence="4">
    <location>
        <position position="142"/>
    </location>
    <ligand>
        <name>Mn(2+)</name>
        <dbReference type="ChEBI" id="CHEBI:29035"/>
        <label>1</label>
    </ligand>
</feature>
<feature type="binding site" evidence="4">
    <location>
        <position position="218"/>
    </location>
    <ligand>
        <name>Mn(2+)</name>
        <dbReference type="ChEBI" id="CHEBI:29035"/>
        <label>1</label>
    </ligand>
</feature>
<dbReference type="OrthoDB" id="9788689at2"/>
<keyword evidence="2 4" id="KW-0479">Metal-binding</keyword>
<dbReference type="GO" id="GO:0033389">
    <property type="term" value="P:putrescine biosynthetic process from arginine, via agmatine"/>
    <property type="evidence" value="ECO:0007669"/>
    <property type="project" value="TreeGrafter"/>
</dbReference>
<dbReference type="AlphaFoldDB" id="A0A1M4UCS8"/>
<dbReference type="PIRSF" id="PIRSF036979">
    <property type="entry name" value="Arginase"/>
    <property type="match status" value="1"/>
</dbReference>
<gene>
    <name evidence="6" type="ORF">SAMN02746089_00443</name>
</gene>
<dbReference type="STRING" id="1121256.SAMN02746089_00443"/>
<dbReference type="InterPro" id="IPR006035">
    <property type="entry name" value="Ureohydrolase"/>
</dbReference>
<feature type="binding site" evidence="4">
    <location>
        <position position="140"/>
    </location>
    <ligand>
        <name>Mn(2+)</name>
        <dbReference type="ChEBI" id="CHEBI:29035"/>
        <label>1</label>
    </ligand>
</feature>
<feature type="binding site" evidence="4">
    <location>
        <position position="220"/>
    </location>
    <ligand>
        <name>Mn(2+)</name>
        <dbReference type="ChEBI" id="CHEBI:29035"/>
        <label>1</label>
    </ligand>
</feature>
<evidence type="ECO:0000256" key="5">
    <source>
        <dbReference type="RuleBase" id="RU003684"/>
    </source>
</evidence>
<dbReference type="PANTHER" id="PTHR11358">
    <property type="entry name" value="ARGINASE/AGMATINASE"/>
    <property type="match status" value="1"/>
</dbReference>